<dbReference type="Proteomes" id="UP000799755">
    <property type="component" value="Unassembled WGS sequence"/>
</dbReference>
<accession>A0ACB6QFJ3</accession>
<gene>
    <name evidence="1" type="ORF">BDR25DRAFT_360321</name>
</gene>
<keyword evidence="2" id="KW-1185">Reference proteome</keyword>
<comment type="caution">
    <text evidence="1">The sequence shown here is derived from an EMBL/GenBank/DDBJ whole genome shotgun (WGS) entry which is preliminary data.</text>
</comment>
<name>A0ACB6QFJ3_9PLEO</name>
<evidence type="ECO:0000313" key="1">
    <source>
        <dbReference type="EMBL" id="KAF2465794.1"/>
    </source>
</evidence>
<protein>
    <submittedName>
        <fullName evidence="1">Uncharacterized protein</fullName>
    </submittedName>
</protein>
<proteinExistence type="predicted"/>
<sequence>MQVIATSRPVCQAPPTSHSLFRLELPISRFLHLRLGSLKLKLRFCYDSQRTTLNLASQGWRLETARTPEIQDLLLQHLCHQSRPIAHQLEPTTLGLPERQERPCRVVSSNGGRGPSLSKMTAGAAEALETAETYEQVREPVLSPPSPILCRHVHGSCLSDSLIFVVAIYSRRGELLANLGIFVAAISWVKGICLSDRGSNGDSYLNLDVFFRDALCRNSHPEPQSAGAIVEGPSASLSILGFPFQSKHLFENFVSSLSAWGYELSLPHALARFTELIGYFSTRRLLSHSFSHSLILTCGAYLSRLCNLKFSLTQPSVNTHHSLKLYLHSSLIDIPAEICNAQTCQSLRKVPRSSPLADLESNSPNLWSRSPIVWGPTLITTDAAVTMDSAFRFSTLCLELLIVQQSLSFLIVQPPRSARVTCQIRRRKDQMHCLFQLSTWLARDVLQADSARIAWDPSCGLSLANARKHSSLALRIVRINDERHPPGCHAQRVGATAGLDALSLSLSSTITISNHDWYLHKTFITLGHAFAISRFLVITHLRLGGTSLHNWWWADVKRTTAHSHLLGNIDT</sequence>
<reference evidence="1" key="1">
    <citation type="journal article" date="2020" name="Stud. Mycol.">
        <title>101 Dothideomycetes genomes: a test case for predicting lifestyles and emergence of pathogens.</title>
        <authorList>
            <person name="Haridas S."/>
            <person name="Albert R."/>
            <person name="Binder M."/>
            <person name="Bloem J."/>
            <person name="Labutti K."/>
            <person name="Salamov A."/>
            <person name="Andreopoulos B."/>
            <person name="Baker S."/>
            <person name="Barry K."/>
            <person name="Bills G."/>
            <person name="Bluhm B."/>
            <person name="Cannon C."/>
            <person name="Castanera R."/>
            <person name="Culley D."/>
            <person name="Daum C."/>
            <person name="Ezra D."/>
            <person name="Gonzalez J."/>
            <person name="Henrissat B."/>
            <person name="Kuo A."/>
            <person name="Liang C."/>
            <person name="Lipzen A."/>
            <person name="Lutzoni F."/>
            <person name="Magnuson J."/>
            <person name="Mondo S."/>
            <person name="Nolan M."/>
            <person name="Ohm R."/>
            <person name="Pangilinan J."/>
            <person name="Park H.-J."/>
            <person name="Ramirez L."/>
            <person name="Alfaro M."/>
            <person name="Sun H."/>
            <person name="Tritt A."/>
            <person name="Yoshinaga Y."/>
            <person name="Zwiers L.-H."/>
            <person name="Turgeon B."/>
            <person name="Goodwin S."/>
            <person name="Spatafora J."/>
            <person name="Crous P."/>
            <person name="Grigoriev I."/>
        </authorList>
    </citation>
    <scope>NUCLEOTIDE SEQUENCE</scope>
    <source>
        <strain evidence="1">ATCC 200398</strain>
    </source>
</reference>
<dbReference type="EMBL" id="MU003528">
    <property type="protein sequence ID" value="KAF2465794.1"/>
    <property type="molecule type" value="Genomic_DNA"/>
</dbReference>
<organism evidence="1 2">
    <name type="scientific">Lindgomyces ingoldianus</name>
    <dbReference type="NCBI Taxonomy" id="673940"/>
    <lineage>
        <taxon>Eukaryota</taxon>
        <taxon>Fungi</taxon>
        <taxon>Dikarya</taxon>
        <taxon>Ascomycota</taxon>
        <taxon>Pezizomycotina</taxon>
        <taxon>Dothideomycetes</taxon>
        <taxon>Pleosporomycetidae</taxon>
        <taxon>Pleosporales</taxon>
        <taxon>Lindgomycetaceae</taxon>
        <taxon>Lindgomyces</taxon>
    </lineage>
</organism>
<evidence type="ECO:0000313" key="2">
    <source>
        <dbReference type="Proteomes" id="UP000799755"/>
    </source>
</evidence>